<dbReference type="EMBL" id="LAZR01003605">
    <property type="protein sequence ID" value="KKN16544.1"/>
    <property type="molecule type" value="Genomic_DNA"/>
</dbReference>
<dbReference type="AlphaFoldDB" id="A0A0F9NF01"/>
<evidence type="ECO:0000313" key="1">
    <source>
        <dbReference type="EMBL" id="KKN16544.1"/>
    </source>
</evidence>
<reference evidence="1" key="1">
    <citation type="journal article" date="2015" name="Nature">
        <title>Complex archaea that bridge the gap between prokaryotes and eukaryotes.</title>
        <authorList>
            <person name="Spang A."/>
            <person name="Saw J.H."/>
            <person name="Jorgensen S.L."/>
            <person name="Zaremba-Niedzwiedzka K."/>
            <person name="Martijn J."/>
            <person name="Lind A.E."/>
            <person name="van Eijk R."/>
            <person name="Schleper C."/>
            <person name="Guy L."/>
            <person name="Ettema T.J."/>
        </authorList>
    </citation>
    <scope>NUCLEOTIDE SEQUENCE</scope>
</reference>
<sequence>MTKIRIPLPFDDLDTHPPLASMITISDDMLQALVLLSGYSGTERKLLRCTPTGILNTVTPRFQGIINVAASGANYLYQGPVIMTTEVMVRSNPNNAGLVWVNIDGAATTDTGWPLASGEVLMFTVDNLNHVHLKIIADTEKVILMYSR</sequence>
<proteinExistence type="predicted"/>
<name>A0A0F9NF01_9ZZZZ</name>
<protein>
    <submittedName>
        <fullName evidence="1">Uncharacterized protein</fullName>
    </submittedName>
</protein>
<organism evidence="1">
    <name type="scientific">marine sediment metagenome</name>
    <dbReference type="NCBI Taxonomy" id="412755"/>
    <lineage>
        <taxon>unclassified sequences</taxon>
        <taxon>metagenomes</taxon>
        <taxon>ecological metagenomes</taxon>
    </lineage>
</organism>
<accession>A0A0F9NF01</accession>
<comment type="caution">
    <text evidence="1">The sequence shown here is derived from an EMBL/GenBank/DDBJ whole genome shotgun (WGS) entry which is preliminary data.</text>
</comment>
<gene>
    <name evidence="1" type="ORF">LCGC14_0974950</name>
</gene>